<feature type="domain" description="MAM" evidence="18">
    <location>
        <begin position="300"/>
        <end position="501"/>
    </location>
</feature>
<keyword evidence="20" id="KW-1185">Reference proteome</keyword>
<dbReference type="SUPFAM" id="SSF49899">
    <property type="entry name" value="Concanavalin A-like lectins/glucanases"/>
    <property type="match status" value="2"/>
</dbReference>
<feature type="chain" id="PRO_5043792478" description="receptor protein-tyrosine kinase" evidence="17">
    <location>
        <begin position="22"/>
        <end position="759"/>
    </location>
</feature>
<evidence type="ECO:0000256" key="12">
    <source>
        <dbReference type="ARBA" id="ARBA00023137"/>
    </source>
</evidence>
<keyword evidence="8" id="KW-0418">Kinase</keyword>
<dbReference type="InterPro" id="IPR013320">
    <property type="entry name" value="ConA-like_dom_sf"/>
</dbReference>
<evidence type="ECO:0000256" key="3">
    <source>
        <dbReference type="ARBA" id="ARBA00022475"/>
    </source>
</evidence>
<keyword evidence="6 17" id="KW-0732">Signal</keyword>
<dbReference type="EMBL" id="HG994584">
    <property type="protein sequence ID" value="CAF2959602.1"/>
    <property type="molecule type" value="Genomic_DNA"/>
</dbReference>
<dbReference type="OrthoDB" id="73209at2759"/>
<dbReference type="GO" id="GO:0004714">
    <property type="term" value="F:transmembrane receptor protein tyrosine kinase activity"/>
    <property type="evidence" value="ECO:0007669"/>
    <property type="project" value="UniProtKB-EC"/>
</dbReference>
<dbReference type="Pfam" id="PF12810">
    <property type="entry name" value="ALK_LTK_GRD"/>
    <property type="match status" value="1"/>
</dbReference>
<proteinExistence type="predicted"/>
<comment type="subcellular location">
    <subcellularLocation>
        <location evidence="1">Cell membrane</location>
        <topology evidence="1">Single-pass type I membrane protein</topology>
    </subcellularLocation>
</comment>
<keyword evidence="9" id="KW-0067">ATP-binding</keyword>
<evidence type="ECO:0000313" key="20">
    <source>
        <dbReference type="Proteomes" id="UP000675881"/>
    </source>
</evidence>
<dbReference type="Proteomes" id="UP000675881">
    <property type="component" value="Chromosome 5"/>
</dbReference>
<dbReference type="Pfam" id="PF00629">
    <property type="entry name" value="MAM"/>
    <property type="match status" value="2"/>
</dbReference>
<evidence type="ECO:0000256" key="11">
    <source>
        <dbReference type="ARBA" id="ARBA00023136"/>
    </source>
</evidence>
<gene>
    <name evidence="19" type="ORF">LSAA_10863</name>
</gene>
<evidence type="ECO:0000256" key="4">
    <source>
        <dbReference type="ARBA" id="ARBA00022679"/>
    </source>
</evidence>
<evidence type="ECO:0000256" key="9">
    <source>
        <dbReference type="ARBA" id="ARBA00022840"/>
    </source>
</evidence>
<evidence type="ECO:0000256" key="7">
    <source>
        <dbReference type="ARBA" id="ARBA00022741"/>
    </source>
</evidence>
<evidence type="ECO:0000256" key="15">
    <source>
        <dbReference type="ARBA" id="ARBA00023180"/>
    </source>
</evidence>
<evidence type="ECO:0000256" key="2">
    <source>
        <dbReference type="ARBA" id="ARBA00011902"/>
    </source>
</evidence>
<accession>A0A7R8H9T5</accession>
<protein>
    <recommendedName>
        <fullName evidence="2">receptor protein-tyrosine kinase</fullName>
        <ecNumber evidence="2">2.7.10.1</ecNumber>
    </recommendedName>
</protein>
<keyword evidence="3" id="KW-1003">Cell membrane</keyword>
<keyword evidence="15" id="KW-0325">Glycoprotein</keyword>
<organism evidence="19 20">
    <name type="scientific">Lepeophtheirus salmonis</name>
    <name type="common">Salmon louse</name>
    <name type="synonym">Caligus salmonis</name>
    <dbReference type="NCBI Taxonomy" id="72036"/>
    <lineage>
        <taxon>Eukaryota</taxon>
        <taxon>Metazoa</taxon>
        <taxon>Ecdysozoa</taxon>
        <taxon>Arthropoda</taxon>
        <taxon>Crustacea</taxon>
        <taxon>Multicrustacea</taxon>
        <taxon>Hexanauplia</taxon>
        <taxon>Copepoda</taxon>
        <taxon>Siphonostomatoida</taxon>
        <taxon>Caligidae</taxon>
        <taxon>Lepeophtheirus</taxon>
    </lineage>
</organism>
<evidence type="ECO:0000256" key="5">
    <source>
        <dbReference type="ARBA" id="ARBA00022692"/>
    </source>
</evidence>
<keyword evidence="7" id="KW-0547">Nucleotide-binding</keyword>
<evidence type="ECO:0000256" key="1">
    <source>
        <dbReference type="ARBA" id="ARBA00004251"/>
    </source>
</evidence>
<keyword evidence="11" id="KW-0472">Membrane</keyword>
<keyword evidence="12" id="KW-0829">Tyrosine-protein kinase</keyword>
<dbReference type="Gene3D" id="2.60.120.200">
    <property type="match status" value="2"/>
</dbReference>
<sequence length="759" mass="83989">MSWILIIQILGVLSFFPSNSSQKWNTVARTFLSDSREEAIVRALGSHSSIRTNGLYSNHTVITLTWRNVTGMDCDFEKEEKCNWTWDEDSYKEEKLSSSSKPGQHGFIDVTENNGSSEGSFLYLLGKPLSDADEISDKRLLSALLAESGNQCTVEMTVLYQDIEGAHIIVGIENVDNAYTPYRSFVMGQQNDTTHGSWKTLKVKIGRNISPFRIFIEIRRHKASLSQSFIALDKIRLLRCAPEDSGPINCSNSVDPPYTCPSGDGISCLNAPSTLCDLKYDCPRGEDEMEPSCFKMPPAARCNFENFCGWIDPYESTPMQNSKPKSPRWILQSGQTHLEGGIKGDLSGDPHGKYLYYHYKREANTGLPKSVTLMSPPFPPPPMYNSNPGKLYQSCRIRFSYHRQIKGMMPGPIDIFIQWIDDRSKDNGYRKQQAFKVATPSQADKNMGWIRWEAKLPTSPQLRYQIVLSGMGSIGGAEMELAIDDFSLSPHCFGYEKFCKYYGRKNCPVPKKLPGYVFTTCGMKQGAFGPEKHDCDKFYKSSKTEVKVSGESQIGFTTGIQRWSPPKSGIYTIIAKGASGAIGRLNKIQSSSDEIKAILWLEANETLFILVGQMGQAFCESTGLLNEEGRCDGGQWNNNKRRKRSSYDDTDLEASSFGTNPKKKDPFDNIHNDSYGGIGGGGGGGATIIFKIVDNVGAIPIIIAAGGGGSSDLRSSIDLDAQGLLNPWAELHDLQTLVPTVKTDAGSGAGWNETFFSLH</sequence>
<feature type="signal peptide" evidence="17">
    <location>
        <begin position="1"/>
        <end position="21"/>
    </location>
</feature>
<evidence type="ECO:0000259" key="18">
    <source>
        <dbReference type="PROSITE" id="PS50060"/>
    </source>
</evidence>
<keyword evidence="10" id="KW-1133">Transmembrane helix</keyword>
<evidence type="ECO:0000256" key="16">
    <source>
        <dbReference type="SAM" id="MobiDB-lite"/>
    </source>
</evidence>
<evidence type="ECO:0000256" key="13">
    <source>
        <dbReference type="ARBA" id="ARBA00023157"/>
    </source>
</evidence>
<evidence type="ECO:0000256" key="8">
    <source>
        <dbReference type="ARBA" id="ARBA00022777"/>
    </source>
</evidence>
<dbReference type="GO" id="GO:0005524">
    <property type="term" value="F:ATP binding"/>
    <property type="evidence" value="ECO:0007669"/>
    <property type="project" value="UniProtKB-KW"/>
</dbReference>
<dbReference type="GO" id="GO:0005886">
    <property type="term" value="C:plasma membrane"/>
    <property type="evidence" value="ECO:0007669"/>
    <property type="project" value="UniProtKB-SubCell"/>
</dbReference>
<evidence type="ECO:0000313" key="19">
    <source>
        <dbReference type="EMBL" id="CAF2959602.1"/>
    </source>
</evidence>
<keyword evidence="13" id="KW-1015">Disulfide bond</keyword>
<evidence type="ECO:0000256" key="10">
    <source>
        <dbReference type="ARBA" id="ARBA00022989"/>
    </source>
</evidence>
<keyword evidence="5" id="KW-0812">Transmembrane</keyword>
<dbReference type="InterPro" id="IPR000998">
    <property type="entry name" value="MAM_dom"/>
</dbReference>
<evidence type="ECO:0000256" key="6">
    <source>
        <dbReference type="ARBA" id="ARBA00022729"/>
    </source>
</evidence>
<feature type="region of interest" description="Disordered" evidence="16">
    <location>
        <begin position="630"/>
        <end position="668"/>
    </location>
</feature>
<dbReference type="EC" id="2.7.10.1" evidence="2"/>
<reference evidence="19" key="1">
    <citation type="submission" date="2021-02" db="EMBL/GenBank/DDBJ databases">
        <authorList>
            <person name="Bekaert M."/>
        </authorList>
    </citation>
    <scope>NUCLEOTIDE SEQUENCE</scope>
    <source>
        <strain evidence="19">IoA-00</strain>
    </source>
</reference>
<name>A0A7R8H9T5_LEPSM</name>
<evidence type="ECO:0000256" key="14">
    <source>
        <dbReference type="ARBA" id="ARBA00023170"/>
    </source>
</evidence>
<keyword evidence="14" id="KW-0675">Receptor</keyword>
<dbReference type="PROSITE" id="PS50060">
    <property type="entry name" value="MAM_2"/>
    <property type="match status" value="2"/>
</dbReference>
<feature type="domain" description="MAM" evidence="18">
    <location>
        <begin position="72"/>
        <end position="242"/>
    </location>
</feature>
<evidence type="ECO:0000256" key="17">
    <source>
        <dbReference type="SAM" id="SignalP"/>
    </source>
</evidence>
<dbReference type="AlphaFoldDB" id="A0A7R8H9T5"/>
<keyword evidence="4 19" id="KW-0808">Transferase</keyword>
<dbReference type="InterPro" id="IPR055163">
    <property type="entry name" value="ALK/LTK-like_GRD"/>
</dbReference>